<dbReference type="RefSeq" id="XP_040773014.1">
    <property type="nucleotide sequence ID" value="XM_040919211.1"/>
</dbReference>
<dbReference type="GeneID" id="63836340"/>
<dbReference type="PROSITE" id="PS00941">
    <property type="entry name" value="CARBOXYLESTERASE_B_2"/>
    <property type="match status" value="1"/>
</dbReference>
<gene>
    <name evidence="2" type="ORF">M406DRAFT_295763</name>
</gene>
<protein>
    <submittedName>
        <fullName evidence="2">Alpha/beta-hydrolase</fullName>
    </submittedName>
</protein>
<reference evidence="2" key="1">
    <citation type="journal article" date="2020" name="Phytopathology">
        <title>Genome sequence of the chestnut blight fungus Cryphonectria parasitica EP155: A fundamental resource for an archetypical invasive plant pathogen.</title>
        <authorList>
            <person name="Crouch J.A."/>
            <person name="Dawe A."/>
            <person name="Aerts A."/>
            <person name="Barry K."/>
            <person name="Churchill A.C.L."/>
            <person name="Grimwood J."/>
            <person name="Hillman B."/>
            <person name="Milgroom M.G."/>
            <person name="Pangilinan J."/>
            <person name="Smith M."/>
            <person name="Salamov A."/>
            <person name="Schmutz J."/>
            <person name="Yadav J."/>
            <person name="Grigoriev I.V."/>
            <person name="Nuss D."/>
        </authorList>
    </citation>
    <scope>NUCLEOTIDE SEQUENCE</scope>
    <source>
        <strain evidence="2">EP155</strain>
    </source>
</reference>
<organism evidence="2 3">
    <name type="scientific">Cryphonectria parasitica (strain ATCC 38755 / EP155)</name>
    <dbReference type="NCBI Taxonomy" id="660469"/>
    <lineage>
        <taxon>Eukaryota</taxon>
        <taxon>Fungi</taxon>
        <taxon>Dikarya</taxon>
        <taxon>Ascomycota</taxon>
        <taxon>Pezizomycotina</taxon>
        <taxon>Sordariomycetes</taxon>
        <taxon>Sordariomycetidae</taxon>
        <taxon>Diaporthales</taxon>
        <taxon>Cryphonectriaceae</taxon>
        <taxon>Cryphonectria-Endothia species complex</taxon>
        <taxon>Cryphonectria</taxon>
    </lineage>
</organism>
<dbReference type="Pfam" id="PF00135">
    <property type="entry name" value="COesterase"/>
    <property type="match status" value="1"/>
</dbReference>
<dbReference type="Proteomes" id="UP000803844">
    <property type="component" value="Unassembled WGS sequence"/>
</dbReference>
<accession>A0A9P5CLP1</accession>
<dbReference type="AlphaFoldDB" id="A0A9P5CLP1"/>
<dbReference type="InterPro" id="IPR019819">
    <property type="entry name" value="Carboxylesterase_B_CS"/>
</dbReference>
<dbReference type="EMBL" id="MU032351">
    <property type="protein sequence ID" value="KAF3762035.1"/>
    <property type="molecule type" value="Genomic_DNA"/>
</dbReference>
<comment type="caution">
    <text evidence="2">The sequence shown here is derived from an EMBL/GenBank/DDBJ whole genome shotgun (WGS) entry which is preliminary data.</text>
</comment>
<keyword evidence="3" id="KW-1185">Reference proteome</keyword>
<evidence type="ECO:0000313" key="2">
    <source>
        <dbReference type="EMBL" id="KAF3762035.1"/>
    </source>
</evidence>
<dbReference type="InterPro" id="IPR002018">
    <property type="entry name" value="CarbesteraseB"/>
</dbReference>
<dbReference type="PANTHER" id="PTHR11559">
    <property type="entry name" value="CARBOXYLESTERASE"/>
    <property type="match status" value="1"/>
</dbReference>
<sequence length="539" mass="57959">MQLVPKAATALVAQLFATGIKAALYEQIIETKYGPVQGVAAFNSTSGPSANISNWDEITTFKGIPFAASTAGENRWKPPQPPVAWNDTLIADSFGPECPSGISIAGTYVSEDCLTVNIWTPANSTGAKLPVMIWSYGAGTTSSDDNYDGGGIAAKGVIFISYNYRTGPWGWLSLPELTAESSTNSSGNYGLMDQIQIFKWAKENVAAFGGDPDSITAVGQSFGSAAVYHLINSPQAKGLFKGAICESGIKDPYDPTMSGFANSYMNQSYSYTFSETYASSLNATTVAELRNLTTDVLATGTGVSDFSGFQPTLDGYYIPTTYYESLLNGPVNDVPLLAGNNKDEDGATPTVNTTVEAYEEATNSTYGPYAAALLDLYDGSTNDTAADDATNARARDIARISTWSFAQRWNKTASSPMYVYYWDHDLPGSDDGAGHASEISYVLSNLYAVTSTPWATADYLIADIMSSYWVNFIKTGNPNTGGTYSGDLAGWRPQTELTTNTSFHVGPDDPNLYGQVPIADPQQVQTLYEWFHWATPNPW</sequence>
<dbReference type="SUPFAM" id="SSF53474">
    <property type="entry name" value="alpha/beta-Hydrolases"/>
    <property type="match status" value="1"/>
</dbReference>
<dbReference type="InterPro" id="IPR050309">
    <property type="entry name" value="Type-B_Carboxylest/Lipase"/>
</dbReference>
<dbReference type="Gene3D" id="3.40.50.1820">
    <property type="entry name" value="alpha/beta hydrolase"/>
    <property type="match status" value="1"/>
</dbReference>
<name>A0A9P5CLP1_CRYP1</name>
<evidence type="ECO:0000259" key="1">
    <source>
        <dbReference type="Pfam" id="PF00135"/>
    </source>
</evidence>
<dbReference type="OrthoDB" id="408631at2759"/>
<proteinExistence type="predicted"/>
<dbReference type="InterPro" id="IPR029058">
    <property type="entry name" value="AB_hydrolase_fold"/>
</dbReference>
<evidence type="ECO:0000313" key="3">
    <source>
        <dbReference type="Proteomes" id="UP000803844"/>
    </source>
</evidence>
<feature type="domain" description="Carboxylesterase type B" evidence="1">
    <location>
        <begin position="27"/>
        <end position="495"/>
    </location>
</feature>